<feature type="region of interest" description="Disordered" evidence="1">
    <location>
        <begin position="60"/>
        <end position="84"/>
    </location>
</feature>
<accession>A0A5C5YHM3</accession>
<comment type="caution">
    <text evidence="2">The sequence shown here is derived from an EMBL/GenBank/DDBJ whole genome shotgun (WGS) entry which is preliminary data.</text>
</comment>
<dbReference type="EMBL" id="SJPK01000003">
    <property type="protein sequence ID" value="TWT73042.1"/>
    <property type="molecule type" value="Genomic_DNA"/>
</dbReference>
<protein>
    <recommendedName>
        <fullName evidence="4">Carboxypeptidase regulatory-like domain-containing protein</fullName>
    </recommendedName>
</protein>
<dbReference type="RefSeq" id="WP_146390625.1">
    <property type="nucleotide sequence ID" value="NZ_SJPK01000003.1"/>
</dbReference>
<feature type="compositionally biased region" description="Polar residues" evidence="1">
    <location>
        <begin position="60"/>
        <end position="72"/>
    </location>
</feature>
<sequence length="163" mass="17251">MQLTSASPILYCLAILPCIALGCAKEDRPEGLPELQPTVVKLVQGDAPLANASIRLIPQDSSNRWSTGGTTDENGEATLRTHGKYEGAPLGEYKVTVSKIESDASNGDVDDPSGAVDNKTYQLVDLAYQSEQKTPAKVSVSADQDPVTTIDVGAPIKKTLPKL</sequence>
<organism evidence="2 3">
    <name type="scientific">Allorhodopirellula solitaria</name>
    <dbReference type="NCBI Taxonomy" id="2527987"/>
    <lineage>
        <taxon>Bacteria</taxon>
        <taxon>Pseudomonadati</taxon>
        <taxon>Planctomycetota</taxon>
        <taxon>Planctomycetia</taxon>
        <taxon>Pirellulales</taxon>
        <taxon>Pirellulaceae</taxon>
        <taxon>Allorhodopirellula</taxon>
    </lineage>
</organism>
<name>A0A5C5YHM3_9BACT</name>
<dbReference type="Proteomes" id="UP000318053">
    <property type="component" value="Unassembled WGS sequence"/>
</dbReference>
<keyword evidence="3" id="KW-1185">Reference proteome</keyword>
<gene>
    <name evidence="2" type="ORF">CA85_15080</name>
</gene>
<evidence type="ECO:0008006" key="4">
    <source>
        <dbReference type="Google" id="ProtNLM"/>
    </source>
</evidence>
<proteinExistence type="predicted"/>
<dbReference type="OrthoDB" id="282582at2"/>
<evidence type="ECO:0000313" key="2">
    <source>
        <dbReference type="EMBL" id="TWT73042.1"/>
    </source>
</evidence>
<evidence type="ECO:0000313" key="3">
    <source>
        <dbReference type="Proteomes" id="UP000318053"/>
    </source>
</evidence>
<evidence type="ECO:0000256" key="1">
    <source>
        <dbReference type="SAM" id="MobiDB-lite"/>
    </source>
</evidence>
<reference evidence="2 3" key="1">
    <citation type="submission" date="2019-02" db="EMBL/GenBank/DDBJ databases">
        <title>Deep-cultivation of Planctomycetes and their phenomic and genomic characterization uncovers novel biology.</title>
        <authorList>
            <person name="Wiegand S."/>
            <person name="Jogler M."/>
            <person name="Boedeker C."/>
            <person name="Pinto D."/>
            <person name="Vollmers J."/>
            <person name="Rivas-Marin E."/>
            <person name="Kohn T."/>
            <person name="Peeters S.H."/>
            <person name="Heuer A."/>
            <person name="Rast P."/>
            <person name="Oberbeckmann S."/>
            <person name="Bunk B."/>
            <person name="Jeske O."/>
            <person name="Meyerdierks A."/>
            <person name="Storesund J.E."/>
            <person name="Kallscheuer N."/>
            <person name="Luecker S."/>
            <person name="Lage O.M."/>
            <person name="Pohl T."/>
            <person name="Merkel B.J."/>
            <person name="Hornburger P."/>
            <person name="Mueller R.-W."/>
            <person name="Bruemmer F."/>
            <person name="Labrenz M."/>
            <person name="Spormann A.M."/>
            <person name="Op Den Camp H."/>
            <person name="Overmann J."/>
            <person name="Amann R."/>
            <person name="Jetten M.S.M."/>
            <person name="Mascher T."/>
            <person name="Medema M.H."/>
            <person name="Devos D.P."/>
            <person name="Kaster A.-K."/>
            <person name="Ovreas L."/>
            <person name="Rohde M."/>
            <person name="Galperin M.Y."/>
            <person name="Jogler C."/>
        </authorList>
    </citation>
    <scope>NUCLEOTIDE SEQUENCE [LARGE SCALE GENOMIC DNA]</scope>
    <source>
        <strain evidence="2 3">CA85</strain>
    </source>
</reference>
<dbReference type="AlphaFoldDB" id="A0A5C5YHM3"/>